<reference evidence="6 7" key="1">
    <citation type="journal article" date="2021" name="Microbiol. Spectr.">
        <title>A Single Bacterium Capable of Oxidation and Reduction of Iron at Circumneutral pH.</title>
        <authorList>
            <person name="Kato S."/>
            <person name="Ohkuma M."/>
        </authorList>
    </citation>
    <scope>NUCLEOTIDE SEQUENCE [LARGE SCALE GENOMIC DNA]</scope>
    <source>
        <strain evidence="6 7">MIZ03</strain>
    </source>
</reference>
<dbReference type="SUPFAM" id="SSF52151">
    <property type="entry name" value="FabD/lysophospholipase-like"/>
    <property type="match status" value="1"/>
</dbReference>
<gene>
    <name evidence="6" type="ORF">MIZ03_0772</name>
</gene>
<evidence type="ECO:0000259" key="5">
    <source>
        <dbReference type="PROSITE" id="PS51635"/>
    </source>
</evidence>
<proteinExistence type="predicted"/>
<dbReference type="Proteomes" id="UP000824366">
    <property type="component" value="Chromosome"/>
</dbReference>
<dbReference type="Gene3D" id="3.40.1090.10">
    <property type="entry name" value="Cytosolic phospholipase A2 catalytic domain"/>
    <property type="match status" value="2"/>
</dbReference>
<feature type="short sequence motif" description="DGA/G" evidence="4">
    <location>
        <begin position="200"/>
        <end position="202"/>
    </location>
</feature>
<dbReference type="InterPro" id="IPR002641">
    <property type="entry name" value="PNPLA_dom"/>
</dbReference>
<feature type="active site" description="Nucleophile" evidence="4">
    <location>
        <position position="54"/>
    </location>
</feature>
<sequence>MTTGWAQFARLLHKAPPRLNLALQGGGAHGAFTWGVLDALLQSELEFEGLSGSSAGAMNAVVFADGWLKGGRLGAAQALAEFWTEVGRQMPWAPMTRGQDDVINLPPATKLVAHWVGCFSPMQLNPFDLNPLRDLLKRQIDFVGLRQHSPFKLFVGATQANTGKLRVFRESELTLDMLLASACLPKIHHSLEVEGEPYWDGGYCANPAVFPLFYDCVSRDVMLVLLSPLRHKGTPHTAQEIDTRIAELGFSAHFMREMHMFAHATAFASHPFIRWGRLERRLHNMRFHMVDASGLANLERSDTKLLAHGPFLALLREQGQKRCSDWLAQHASAVGQHATLDVQACFA</sequence>
<keyword evidence="2 4" id="KW-0442">Lipid degradation</keyword>
<dbReference type="PANTHER" id="PTHR14226:SF78">
    <property type="entry name" value="SLR0060 PROTEIN"/>
    <property type="match status" value="1"/>
</dbReference>
<name>A0ABN6D2Q1_9BURK</name>
<dbReference type="InterPro" id="IPR050301">
    <property type="entry name" value="NTE"/>
</dbReference>
<keyword evidence="7" id="KW-1185">Reference proteome</keyword>
<evidence type="ECO:0000313" key="7">
    <source>
        <dbReference type="Proteomes" id="UP000824366"/>
    </source>
</evidence>
<dbReference type="PROSITE" id="PS51635">
    <property type="entry name" value="PNPLA"/>
    <property type="match status" value="1"/>
</dbReference>
<dbReference type="PANTHER" id="PTHR14226">
    <property type="entry name" value="NEUROPATHY TARGET ESTERASE/SWISS CHEESE D.MELANOGASTER"/>
    <property type="match status" value="1"/>
</dbReference>
<evidence type="ECO:0000256" key="2">
    <source>
        <dbReference type="ARBA" id="ARBA00022963"/>
    </source>
</evidence>
<dbReference type="EMBL" id="AP024238">
    <property type="protein sequence ID" value="BCO25893.1"/>
    <property type="molecule type" value="Genomic_DNA"/>
</dbReference>
<evidence type="ECO:0000256" key="4">
    <source>
        <dbReference type="PROSITE-ProRule" id="PRU01161"/>
    </source>
</evidence>
<evidence type="ECO:0000256" key="3">
    <source>
        <dbReference type="ARBA" id="ARBA00023098"/>
    </source>
</evidence>
<feature type="short sequence motif" description="GXGXXG" evidence="4">
    <location>
        <begin position="25"/>
        <end position="30"/>
    </location>
</feature>
<accession>A0ABN6D2Q1</accession>
<feature type="active site" description="Proton acceptor" evidence="4">
    <location>
        <position position="200"/>
    </location>
</feature>
<keyword evidence="3 4" id="KW-0443">Lipid metabolism</keyword>
<evidence type="ECO:0000313" key="6">
    <source>
        <dbReference type="EMBL" id="BCO25893.1"/>
    </source>
</evidence>
<dbReference type="InterPro" id="IPR016035">
    <property type="entry name" value="Acyl_Trfase/lysoPLipase"/>
</dbReference>
<keyword evidence="1 4" id="KW-0378">Hydrolase</keyword>
<feature type="domain" description="PNPLA" evidence="5">
    <location>
        <begin position="21"/>
        <end position="213"/>
    </location>
</feature>
<feature type="short sequence motif" description="GXSXG" evidence="4">
    <location>
        <begin position="52"/>
        <end position="56"/>
    </location>
</feature>
<protein>
    <recommendedName>
        <fullName evidence="5">PNPLA domain-containing protein</fullName>
    </recommendedName>
</protein>
<dbReference type="Pfam" id="PF01734">
    <property type="entry name" value="Patatin"/>
    <property type="match status" value="1"/>
</dbReference>
<evidence type="ECO:0000256" key="1">
    <source>
        <dbReference type="ARBA" id="ARBA00022801"/>
    </source>
</evidence>
<organism evidence="6 7">
    <name type="scientific">Rhodoferax lithotrophicus</name>
    <dbReference type="NCBI Taxonomy" id="2798804"/>
    <lineage>
        <taxon>Bacteria</taxon>
        <taxon>Pseudomonadati</taxon>
        <taxon>Pseudomonadota</taxon>
        <taxon>Betaproteobacteria</taxon>
        <taxon>Burkholderiales</taxon>
        <taxon>Comamonadaceae</taxon>
        <taxon>Rhodoferax</taxon>
    </lineage>
</organism>